<dbReference type="PRINTS" id="PR00075">
    <property type="entry name" value="FACDDSATRASE"/>
</dbReference>
<dbReference type="CDD" id="cd03505">
    <property type="entry name" value="Delta9-FADS-like"/>
    <property type="match status" value="1"/>
</dbReference>
<evidence type="ECO:0000256" key="7">
    <source>
        <dbReference type="ARBA" id="ARBA00023098"/>
    </source>
</evidence>
<evidence type="ECO:0000256" key="2">
    <source>
        <dbReference type="ARBA" id="ARBA00009295"/>
    </source>
</evidence>
<keyword evidence="8 10" id="KW-0472">Membrane</keyword>
<dbReference type="PANTHER" id="PTHR11351">
    <property type="entry name" value="ACYL-COA DESATURASE"/>
    <property type="match status" value="1"/>
</dbReference>
<reference evidence="11 12" key="1">
    <citation type="submission" date="2019-07" db="EMBL/GenBank/DDBJ databases">
        <title>Genomics analysis of Aphanomyces spp. identifies a new class of oomycete effector associated with host adaptation.</title>
        <authorList>
            <person name="Gaulin E."/>
        </authorList>
    </citation>
    <scope>NUCLEOTIDE SEQUENCE [LARGE SCALE GENOMIC DNA]</scope>
    <source>
        <strain evidence="11 12">ATCC 201684</strain>
    </source>
</reference>
<feature type="transmembrane region" description="Helical" evidence="10">
    <location>
        <begin position="66"/>
        <end position="87"/>
    </location>
</feature>
<dbReference type="GO" id="GO:0004768">
    <property type="term" value="F:stearoyl-CoA 9-desaturase activity"/>
    <property type="evidence" value="ECO:0007669"/>
    <property type="project" value="TreeGrafter"/>
</dbReference>
<keyword evidence="12" id="KW-1185">Reference proteome</keyword>
<feature type="transmembrane region" description="Helical" evidence="10">
    <location>
        <begin position="99"/>
        <end position="119"/>
    </location>
</feature>
<gene>
    <name evidence="11" type="ORF">Ae201684_018447</name>
</gene>
<evidence type="ECO:0000256" key="9">
    <source>
        <dbReference type="RuleBase" id="RU000581"/>
    </source>
</evidence>
<dbReference type="InterPro" id="IPR015876">
    <property type="entry name" value="Acyl-CoA_DS"/>
</dbReference>
<comment type="subcellular location">
    <subcellularLocation>
        <location evidence="1">Membrane</location>
        <topology evidence="1">Multi-pass membrane protein</topology>
    </subcellularLocation>
</comment>
<name>A0A6G0W5V4_9STRA</name>
<dbReference type="GO" id="GO:0005506">
    <property type="term" value="F:iron ion binding"/>
    <property type="evidence" value="ECO:0007669"/>
    <property type="project" value="TreeGrafter"/>
</dbReference>
<accession>A0A6G0W5V4</accession>
<protein>
    <recommendedName>
        <fullName evidence="13">Fatty acid desaturase domain-containing protein</fullName>
    </recommendedName>
</protein>
<organism evidence="11 12">
    <name type="scientific">Aphanomyces euteiches</name>
    <dbReference type="NCBI Taxonomy" id="100861"/>
    <lineage>
        <taxon>Eukaryota</taxon>
        <taxon>Sar</taxon>
        <taxon>Stramenopiles</taxon>
        <taxon>Oomycota</taxon>
        <taxon>Saprolegniomycetes</taxon>
        <taxon>Saprolegniales</taxon>
        <taxon>Verrucalvaceae</taxon>
        <taxon>Aphanomyces</taxon>
    </lineage>
</organism>
<comment type="similarity">
    <text evidence="2 9">Belongs to the fatty acid desaturase type 1 family.</text>
</comment>
<dbReference type="EMBL" id="VJMJ01000335">
    <property type="protein sequence ID" value="KAF0722445.1"/>
    <property type="molecule type" value="Genomic_DNA"/>
</dbReference>
<evidence type="ECO:0000256" key="1">
    <source>
        <dbReference type="ARBA" id="ARBA00004141"/>
    </source>
</evidence>
<evidence type="ECO:0000256" key="4">
    <source>
        <dbReference type="ARBA" id="ARBA00022832"/>
    </source>
</evidence>
<keyword evidence="3 9" id="KW-0812">Transmembrane</keyword>
<keyword evidence="9" id="KW-0444">Lipid biosynthesis</keyword>
<comment type="domain">
    <text evidence="9">The histidine box domains are involved in binding the catalytic metal ions.</text>
</comment>
<comment type="cofactor">
    <cofactor evidence="9">
        <name>Fe(2+)</name>
        <dbReference type="ChEBI" id="CHEBI:29033"/>
    </cofactor>
</comment>
<dbReference type="PANTHER" id="PTHR11351:SF101">
    <property type="entry name" value="FATTY ACID DESATURASE DOMAIN-CONTAINING PROTEIN"/>
    <property type="match status" value="1"/>
</dbReference>
<keyword evidence="5 10" id="KW-1133">Transmembrane helix</keyword>
<sequence>MITPLPPHSPADATEIATAKSSSPPPPQFQWKDVVWLNVIVMTLWHVGAVYAAVFVMPQASLAANFVLWICLWFWSAVGVTAGSHRLWAHKSYKAKLPLQIWLMLWSSMAYQNSIYDWARDHRVHHKGSDTNADPHNANRGFFFAHMGWLLVRKHPDVFRESRKINNADLDTDPIVQFQKKHYIVVGMTMCYVVPALLGYHLIDSAWEGFWIGGVFRHVWLLHMTWCVNSVAHFYGSKPYDPKIRPVENLLVSIGAVGEGWHNFHHRYPTDYATSEFGIGQWNPTKVFIDCMAAIGQAYDLKRSSTAAARREFVAAQEHRHD</sequence>
<dbReference type="GO" id="GO:0005789">
    <property type="term" value="C:endoplasmic reticulum membrane"/>
    <property type="evidence" value="ECO:0007669"/>
    <property type="project" value="TreeGrafter"/>
</dbReference>
<evidence type="ECO:0000256" key="8">
    <source>
        <dbReference type="ARBA" id="ARBA00023136"/>
    </source>
</evidence>
<dbReference type="GO" id="GO:0006636">
    <property type="term" value="P:unsaturated fatty acid biosynthetic process"/>
    <property type="evidence" value="ECO:0007669"/>
    <property type="project" value="TreeGrafter"/>
</dbReference>
<feature type="transmembrane region" description="Helical" evidence="10">
    <location>
        <begin position="183"/>
        <end position="203"/>
    </location>
</feature>
<dbReference type="Proteomes" id="UP000481153">
    <property type="component" value="Unassembled WGS sequence"/>
</dbReference>
<keyword evidence="4" id="KW-0276">Fatty acid metabolism</keyword>
<keyword evidence="7" id="KW-0443">Lipid metabolism</keyword>
<keyword evidence="6 9" id="KW-0560">Oxidoreductase</keyword>
<evidence type="ECO:0000256" key="6">
    <source>
        <dbReference type="ARBA" id="ARBA00023002"/>
    </source>
</evidence>
<evidence type="ECO:0000313" key="11">
    <source>
        <dbReference type="EMBL" id="KAF0722445.1"/>
    </source>
</evidence>
<evidence type="ECO:0000256" key="3">
    <source>
        <dbReference type="ARBA" id="ARBA00022692"/>
    </source>
</evidence>
<evidence type="ECO:0000313" key="12">
    <source>
        <dbReference type="Proteomes" id="UP000481153"/>
    </source>
</evidence>
<evidence type="ECO:0000256" key="5">
    <source>
        <dbReference type="ARBA" id="ARBA00022989"/>
    </source>
</evidence>
<proteinExistence type="inferred from homology"/>
<keyword evidence="9" id="KW-0275">Fatty acid biosynthesis</keyword>
<evidence type="ECO:0008006" key="13">
    <source>
        <dbReference type="Google" id="ProtNLM"/>
    </source>
</evidence>
<feature type="transmembrane region" description="Helical" evidence="10">
    <location>
        <begin position="34"/>
        <end position="54"/>
    </location>
</feature>
<evidence type="ECO:0000256" key="10">
    <source>
        <dbReference type="SAM" id="Phobius"/>
    </source>
</evidence>
<comment type="caution">
    <text evidence="11">The sequence shown here is derived from an EMBL/GenBank/DDBJ whole genome shotgun (WGS) entry which is preliminary data.</text>
</comment>
<dbReference type="AlphaFoldDB" id="A0A6G0W5V4"/>
<dbReference type="VEuPathDB" id="FungiDB:AeMF1_013319"/>
<feature type="transmembrane region" description="Helical" evidence="10">
    <location>
        <begin position="215"/>
        <end position="235"/>
    </location>
</feature>